<dbReference type="EMBL" id="HBUE01238165">
    <property type="protein sequence ID" value="CAG6548025.1"/>
    <property type="molecule type" value="Transcribed_RNA"/>
</dbReference>
<protein>
    <submittedName>
        <fullName evidence="2">(northern house mosquito) hypothetical protein</fullName>
    </submittedName>
</protein>
<name>A0A8D8I5I2_CULPI</name>
<sequence length="150" mass="16681">MYRVKRLILDLDMMPAATFAEIDFRGDCCWGGEAAVVVVAVAVAATCCCCCRFCCISSIACCRDHFTTPPQSDSSSDSAHARLTGSRGGYCFSLPAFVNKPSRKREREPVRGFFCCKVNGIAFFFVSLVRVFILKVWQQMPIQHTKKEDA</sequence>
<reference evidence="2" key="1">
    <citation type="submission" date="2021-05" db="EMBL/GenBank/DDBJ databases">
        <authorList>
            <person name="Alioto T."/>
            <person name="Alioto T."/>
            <person name="Gomez Garrido J."/>
        </authorList>
    </citation>
    <scope>NUCLEOTIDE SEQUENCE</scope>
</reference>
<accession>A0A8D8I5I2</accession>
<evidence type="ECO:0000256" key="1">
    <source>
        <dbReference type="SAM" id="Phobius"/>
    </source>
</evidence>
<keyword evidence="1" id="KW-1133">Transmembrane helix</keyword>
<proteinExistence type="predicted"/>
<dbReference type="EMBL" id="HBUE01345126">
    <property type="protein sequence ID" value="CAG6600235.1"/>
    <property type="molecule type" value="Transcribed_RNA"/>
</dbReference>
<feature type="transmembrane region" description="Helical" evidence="1">
    <location>
        <begin position="112"/>
        <end position="133"/>
    </location>
</feature>
<organism evidence="2">
    <name type="scientific">Culex pipiens</name>
    <name type="common">House mosquito</name>
    <dbReference type="NCBI Taxonomy" id="7175"/>
    <lineage>
        <taxon>Eukaryota</taxon>
        <taxon>Metazoa</taxon>
        <taxon>Ecdysozoa</taxon>
        <taxon>Arthropoda</taxon>
        <taxon>Hexapoda</taxon>
        <taxon>Insecta</taxon>
        <taxon>Pterygota</taxon>
        <taxon>Neoptera</taxon>
        <taxon>Endopterygota</taxon>
        <taxon>Diptera</taxon>
        <taxon>Nematocera</taxon>
        <taxon>Culicoidea</taxon>
        <taxon>Culicidae</taxon>
        <taxon>Culicinae</taxon>
        <taxon>Culicini</taxon>
        <taxon>Culex</taxon>
        <taxon>Culex</taxon>
    </lineage>
</organism>
<keyword evidence="1" id="KW-0472">Membrane</keyword>
<keyword evidence="1" id="KW-0812">Transmembrane</keyword>
<dbReference type="AlphaFoldDB" id="A0A8D8I5I2"/>
<evidence type="ECO:0000313" key="2">
    <source>
        <dbReference type="EMBL" id="CAG6548025.1"/>
    </source>
</evidence>